<evidence type="ECO:0000313" key="1">
    <source>
        <dbReference type="EMBL" id="CAD7234426.1"/>
    </source>
</evidence>
<dbReference type="EMBL" id="OB668664">
    <property type="protein sequence ID" value="CAD7234426.1"/>
    <property type="molecule type" value="Genomic_DNA"/>
</dbReference>
<accession>A0A7R8WSV2</accession>
<feature type="non-terminal residue" evidence="1">
    <location>
        <position position="1"/>
    </location>
</feature>
<dbReference type="OrthoDB" id="5978493at2759"/>
<reference evidence="1" key="1">
    <citation type="submission" date="2020-11" db="EMBL/GenBank/DDBJ databases">
        <authorList>
            <person name="Tran Van P."/>
        </authorList>
    </citation>
    <scope>NUCLEOTIDE SEQUENCE</scope>
</reference>
<organism evidence="1">
    <name type="scientific">Cyprideis torosa</name>
    <dbReference type="NCBI Taxonomy" id="163714"/>
    <lineage>
        <taxon>Eukaryota</taxon>
        <taxon>Metazoa</taxon>
        <taxon>Ecdysozoa</taxon>
        <taxon>Arthropoda</taxon>
        <taxon>Crustacea</taxon>
        <taxon>Oligostraca</taxon>
        <taxon>Ostracoda</taxon>
        <taxon>Podocopa</taxon>
        <taxon>Podocopida</taxon>
        <taxon>Cytherocopina</taxon>
        <taxon>Cytheroidea</taxon>
        <taxon>Cytherideidae</taxon>
        <taxon>Cyprideis</taxon>
    </lineage>
</organism>
<proteinExistence type="predicted"/>
<protein>
    <submittedName>
        <fullName evidence="1">Uncharacterized protein</fullName>
    </submittedName>
</protein>
<gene>
    <name evidence="1" type="ORF">CTOB1V02_LOCUS12242</name>
</gene>
<dbReference type="AlphaFoldDB" id="A0A7R8WSV2"/>
<sequence>CMDDCLKNQFISGGKYNTSDACQISGFQNVDGLEPCKTLENAKVALYKYVRSSVRSVQKDIPIPQSLKTCEKKCPRSCNQFWYTFKQTGSFDPGLLDPDDSSVGRFDTGSFDPGLLDPRRVVTPLTVAF</sequence>
<name>A0A7R8WSV2_9CRUS</name>